<dbReference type="Proteomes" id="UP000593579">
    <property type="component" value="Unassembled WGS sequence"/>
</dbReference>
<dbReference type="AlphaFoldDB" id="A0A7J9D204"/>
<evidence type="ECO:0000313" key="1">
    <source>
        <dbReference type="EMBL" id="MBA0754752.1"/>
    </source>
</evidence>
<proteinExistence type="predicted"/>
<dbReference type="EMBL" id="JABEZY010263726">
    <property type="protein sequence ID" value="MBA0754752.1"/>
    <property type="molecule type" value="Genomic_DNA"/>
</dbReference>
<evidence type="ECO:0000313" key="2">
    <source>
        <dbReference type="Proteomes" id="UP000593579"/>
    </source>
</evidence>
<gene>
    <name evidence="1" type="ORF">Gogos_021408</name>
</gene>
<organism evidence="1 2">
    <name type="scientific">Gossypium gossypioides</name>
    <name type="common">Mexican cotton</name>
    <name type="synonym">Selera gossypioides</name>
    <dbReference type="NCBI Taxonomy" id="34282"/>
    <lineage>
        <taxon>Eukaryota</taxon>
        <taxon>Viridiplantae</taxon>
        <taxon>Streptophyta</taxon>
        <taxon>Embryophyta</taxon>
        <taxon>Tracheophyta</taxon>
        <taxon>Spermatophyta</taxon>
        <taxon>Magnoliopsida</taxon>
        <taxon>eudicotyledons</taxon>
        <taxon>Gunneridae</taxon>
        <taxon>Pentapetalae</taxon>
        <taxon>rosids</taxon>
        <taxon>malvids</taxon>
        <taxon>Malvales</taxon>
        <taxon>Malvaceae</taxon>
        <taxon>Malvoideae</taxon>
        <taxon>Gossypium</taxon>
    </lineage>
</organism>
<accession>A0A7J9D204</accession>
<sequence length="68" mass="8213">MICVSLWVLWTERNKYVHEKIKKSSKDISFFYSKVHNGAEQIRGKWTHKGTDQRLMGPTFCRRHKNQF</sequence>
<protein>
    <submittedName>
        <fullName evidence="1">Uncharacterized protein</fullName>
    </submittedName>
</protein>
<comment type="caution">
    <text evidence="1">The sequence shown here is derived from an EMBL/GenBank/DDBJ whole genome shotgun (WGS) entry which is preliminary data.</text>
</comment>
<keyword evidence="2" id="KW-1185">Reference proteome</keyword>
<name>A0A7J9D204_GOSGO</name>
<reference evidence="1 2" key="1">
    <citation type="journal article" date="2019" name="Genome Biol. Evol.">
        <title>Insights into the evolution of the New World diploid cottons (Gossypium, subgenus Houzingenia) based on genome sequencing.</title>
        <authorList>
            <person name="Grover C.E."/>
            <person name="Arick M.A. 2nd"/>
            <person name="Thrash A."/>
            <person name="Conover J.L."/>
            <person name="Sanders W.S."/>
            <person name="Peterson D.G."/>
            <person name="Frelichowski J.E."/>
            <person name="Scheffler J.A."/>
            <person name="Scheffler B.E."/>
            <person name="Wendel J.F."/>
        </authorList>
    </citation>
    <scope>NUCLEOTIDE SEQUENCE [LARGE SCALE GENOMIC DNA]</scope>
    <source>
        <strain evidence="1">5</strain>
        <tissue evidence="1">Leaf</tissue>
    </source>
</reference>